<dbReference type="InterPro" id="IPR009000">
    <property type="entry name" value="Transl_B-barrel_sf"/>
</dbReference>
<evidence type="ECO:0000259" key="11">
    <source>
        <dbReference type="PROSITE" id="PS51722"/>
    </source>
</evidence>
<dbReference type="PANTHER" id="PTHR23115">
    <property type="entry name" value="TRANSLATION FACTOR"/>
    <property type="match status" value="1"/>
</dbReference>
<evidence type="ECO:0000256" key="3">
    <source>
        <dbReference type="ARBA" id="ARBA00022741"/>
    </source>
</evidence>
<evidence type="ECO:0000256" key="8">
    <source>
        <dbReference type="ARBA" id="ARBA00063537"/>
    </source>
</evidence>
<dbReference type="Gene3D" id="2.40.30.10">
    <property type="entry name" value="Translation factors"/>
    <property type="match status" value="2"/>
</dbReference>
<evidence type="ECO:0000256" key="4">
    <source>
        <dbReference type="ARBA" id="ARBA00022801"/>
    </source>
</evidence>
<dbReference type="PROSITE" id="PS00301">
    <property type="entry name" value="G_TR_1"/>
    <property type="match status" value="1"/>
</dbReference>
<dbReference type="GO" id="GO:0003924">
    <property type="term" value="F:GTPase activity"/>
    <property type="evidence" value="ECO:0007669"/>
    <property type="project" value="InterPro"/>
</dbReference>
<keyword evidence="4" id="KW-0378">Hydrolase</keyword>
<sequence length="874" mass="94960">MLLCNYRLEEEQEETELFTNKTKSVVTLNTSKPTQPEKKELKGPELPRLPSLNKSNFGLPKIGSFQKKGLHEEKKTRDILGLSIGKDSRGERTNVSTALSSVAISGALDSIGDLDNTKPKTELAGLRRSLLDYNTGKTSQNLPVLNTSIPRIAPRAGDNKTTPSIPKIQRPLMPRLPGITRMDKNHVEPTGVANKTKGGNKVTLKPKGGKGKGGVVSGDGGDVKAFGFDTPSPDDVVFAAQSKGSDRKASGIGKDLASLSIRDDKGRGSISKGKKKIDVKAEYAKRREIDHNMNLVVVGHVDSGKSTLMGRLLYERGQVNERIMRKYEKESEKIGKKTFAYAWVLDQTDMERERGVTIDISTNSFRTANRTFTLMDAPGHRDFLSNMINGASQADVAILVVDSSKGEFETGFFENIANSTSSKHHSAQKHTHTQTLASTSTTKDHAMLVKSFGVENIIVAVNKMENCDWSVDRFKFIIQQMTDFFITNGFDMQKIRFVPVSGMTGVNLVKRIDKNAQSPSLLTFSEWYNNDNGNVNANANANSVSVDEMQDEDNQKRQLSLIEALDSVPLPDRGDIDKPLRILINDYYKDSGHGSSTSVSVSGRVVQGSVQVGDRLISIPISTHTLTNAGSSTLTHGHTTTSASAASSAVKLEVASVKYLYHDSLLVSSLGDGDNNGGDSNDGNDYLWAVAGDMVTLNLTGIDINNYRVGSFLASYDSLVANTNLPSGSVNIADIIFPTNRLIADVTVFNNNCILTKGLNVMFHAYNTTVPAVIKRIGPKQQPTFVVSGRSSKGTSSGGGDLLLPTKSVEIKLLVDSSGPGPDTNNHHNITQQNHLSHPILLDLYRTCNNCMGRFTLFKNNECLATGVVTGLYI</sequence>
<evidence type="ECO:0000256" key="5">
    <source>
        <dbReference type="ARBA" id="ARBA00022917"/>
    </source>
</evidence>
<comment type="subcellular location">
    <subcellularLocation>
        <location evidence="1">Cytoplasm</location>
    </subcellularLocation>
</comment>
<dbReference type="SUPFAM" id="SSF50447">
    <property type="entry name" value="Translation proteins"/>
    <property type="match status" value="1"/>
</dbReference>
<evidence type="ECO:0000256" key="1">
    <source>
        <dbReference type="ARBA" id="ARBA00004496"/>
    </source>
</evidence>
<dbReference type="InterPro" id="IPR000795">
    <property type="entry name" value="T_Tr_GTP-bd_dom"/>
</dbReference>
<protein>
    <recommendedName>
        <fullName evidence="9">Elongation factor 1 alpha-like protein</fullName>
    </recommendedName>
</protein>
<feature type="compositionally biased region" description="Basic residues" evidence="10">
    <location>
        <begin position="422"/>
        <end position="432"/>
    </location>
</feature>
<keyword evidence="3" id="KW-0547">Nucleotide-binding</keyword>
<gene>
    <name evidence="12" type="ORF">AX774_g5959</name>
</gene>
<dbReference type="GO" id="GO:0005525">
    <property type="term" value="F:GTP binding"/>
    <property type="evidence" value="ECO:0007669"/>
    <property type="project" value="UniProtKB-KW"/>
</dbReference>
<evidence type="ECO:0000256" key="6">
    <source>
        <dbReference type="ARBA" id="ARBA00023134"/>
    </source>
</evidence>
<reference evidence="13" key="1">
    <citation type="submission" date="2017-01" db="EMBL/GenBank/DDBJ databases">
        <authorList>
            <person name="Wang Y."/>
            <person name="White M."/>
            <person name="Kvist S."/>
            <person name="Moncalvo J.-M."/>
        </authorList>
    </citation>
    <scope>NUCLEOTIDE SEQUENCE [LARGE SCALE GENOMIC DNA]</scope>
    <source>
        <strain evidence="13">COL-18-3</strain>
    </source>
</reference>
<dbReference type="GO" id="GO:1990533">
    <property type="term" value="C:Dom34-Hbs1 complex"/>
    <property type="evidence" value="ECO:0007669"/>
    <property type="project" value="UniProtKB-ARBA"/>
</dbReference>
<dbReference type="GO" id="GO:0005737">
    <property type="term" value="C:cytoplasm"/>
    <property type="evidence" value="ECO:0007669"/>
    <property type="project" value="UniProtKB-SubCell"/>
</dbReference>
<dbReference type="OrthoDB" id="342024at2759"/>
<organism evidence="12 13">
    <name type="scientific">Zancudomyces culisetae</name>
    <name type="common">Gut fungus</name>
    <name type="synonym">Smittium culisetae</name>
    <dbReference type="NCBI Taxonomy" id="1213189"/>
    <lineage>
        <taxon>Eukaryota</taxon>
        <taxon>Fungi</taxon>
        <taxon>Fungi incertae sedis</taxon>
        <taxon>Zoopagomycota</taxon>
        <taxon>Kickxellomycotina</taxon>
        <taxon>Harpellomycetes</taxon>
        <taxon>Harpellales</taxon>
        <taxon>Legeriomycetaceae</taxon>
        <taxon>Zancudomyces</taxon>
    </lineage>
</organism>
<dbReference type="AlphaFoldDB" id="A0A1R1PHZ1"/>
<evidence type="ECO:0000256" key="7">
    <source>
        <dbReference type="ARBA" id="ARBA00049117"/>
    </source>
</evidence>
<feature type="region of interest" description="Disordered" evidence="10">
    <location>
        <begin position="151"/>
        <end position="171"/>
    </location>
</feature>
<dbReference type="Pfam" id="PF00009">
    <property type="entry name" value="GTP_EFTU"/>
    <property type="match status" value="1"/>
</dbReference>
<keyword evidence="13" id="KW-1185">Reference proteome</keyword>
<evidence type="ECO:0000256" key="9">
    <source>
        <dbReference type="ARBA" id="ARBA00074866"/>
    </source>
</evidence>
<keyword evidence="6" id="KW-0342">GTP-binding</keyword>
<dbReference type="SUPFAM" id="SSF52540">
    <property type="entry name" value="P-loop containing nucleoside triphosphate hydrolases"/>
    <property type="match status" value="1"/>
</dbReference>
<dbReference type="GO" id="GO:0006412">
    <property type="term" value="P:translation"/>
    <property type="evidence" value="ECO:0007669"/>
    <property type="project" value="UniProtKB-KW"/>
</dbReference>
<proteinExistence type="predicted"/>
<dbReference type="FunFam" id="3.40.50.300:FF:000204">
    <property type="entry name" value="Translation elongation factor Tu"/>
    <property type="match status" value="1"/>
</dbReference>
<feature type="region of interest" description="Disordered" evidence="10">
    <location>
        <begin position="419"/>
        <end position="438"/>
    </location>
</feature>
<dbReference type="Proteomes" id="UP000188320">
    <property type="component" value="Unassembled WGS sequence"/>
</dbReference>
<feature type="domain" description="Tr-type G" evidence="11">
    <location>
        <begin position="290"/>
        <end position="533"/>
    </location>
</feature>
<feature type="compositionally biased region" description="Basic and acidic residues" evidence="10">
    <location>
        <begin position="35"/>
        <end position="45"/>
    </location>
</feature>
<dbReference type="PRINTS" id="PR00315">
    <property type="entry name" value="ELONGATNFCT"/>
</dbReference>
<feature type="region of interest" description="Disordered" evidence="10">
    <location>
        <begin position="189"/>
        <end position="216"/>
    </location>
</feature>
<dbReference type="InterPro" id="IPR031157">
    <property type="entry name" value="G_TR_CS"/>
</dbReference>
<comment type="subunit">
    <text evidence="8">Component of the Dom34-Hbs1 complex, also named Pelota-HBS1L complex, composed of dom34 and hbs1.</text>
</comment>
<name>A0A1R1PHZ1_ZANCU</name>
<dbReference type="Gene3D" id="3.40.50.300">
    <property type="entry name" value="P-loop containing nucleotide triphosphate hydrolases"/>
    <property type="match status" value="1"/>
</dbReference>
<evidence type="ECO:0000256" key="10">
    <source>
        <dbReference type="SAM" id="MobiDB-lite"/>
    </source>
</evidence>
<keyword evidence="5" id="KW-0648">Protein biosynthesis</keyword>
<dbReference type="InterPro" id="IPR027417">
    <property type="entry name" value="P-loop_NTPase"/>
</dbReference>
<accession>A0A1R1PHZ1</accession>
<comment type="catalytic activity">
    <reaction evidence="7">
        <text>GTP + H2O = GDP + phosphate + H(+)</text>
        <dbReference type="Rhea" id="RHEA:19669"/>
        <dbReference type="ChEBI" id="CHEBI:15377"/>
        <dbReference type="ChEBI" id="CHEBI:15378"/>
        <dbReference type="ChEBI" id="CHEBI:37565"/>
        <dbReference type="ChEBI" id="CHEBI:43474"/>
        <dbReference type="ChEBI" id="CHEBI:58189"/>
    </reaction>
    <physiologicalReaction direction="left-to-right" evidence="7">
        <dbReference type="Rhea" id="RHEA:19670"/>
    </physiologicalReaction>
</comment>
<feature type="region of interest" description="Disordered" evidence="10">
    <location>
        <begin position="27"/>
        <end position="57"/>
    </location>
</feature>
<evidence type="ECO:0000313" key="12">
    <source>
        <dbReference type="EMBL" id="OMH80600.1"/>
    </source>
</evidence>
<dbReference type="InterPro" id="IPR050100">
    <property type="entry name" value="TRAFAC_GTPase_members"/>
</dbReference>
<dbReference type="PROSITE" id="PS51722">
    <property type="entry name" value="G_TR_2"/>
    <property type="match status" value="1"/>
</dbReference>
<dbReference type="EMBL" id="LSSK01001135">
    <property type="protein sequence ID" value="OMH80600.1"/>
    <property type="molecule type" value="Genomic_DNA"/>
</dbReference>
<evidence type="ECO:0000256" key="2">
    <source>
        <dbReference type="ARBA" id="ARBA00022490"/>
    </source>
</evidence>
<keyword evidence="2" id="KW-0963">Cytoplasm</keyword>
<comment type="caution">
    <text evidence="12">The sequence shown here is derived from an EMBL/GenBank/DDBJ whole genome shotgun (WGS) entry which is preliminary data.</text>
</comment>
<evidence type="ECO:0000313" key="13">
    <source>
        <dbReference type="Proteomes" id="UP000188320"/>
    </source>
</evidence>